<comment type="caution">
    <text evidence="5">The sequence shown here is derived from an EMBL/GenBank/DDBJ whole genome shotgun (WGS) entry which is preliminary data.</text>
</comment>
<dbReference type="PROSITE" id="PS51257">
    <property type="entry name" value="PROKAR_LIPOPROTEIN"/>
    <property type="match status" value="1"/>
</dbReference>
<comment type="subcellular location">
    <subcellularLocation>
        <location evidence="1">Membrane</location>
    </subcellularLocation>
</comment>
<dbReference type="PANTHER" id="PTHR35603">
    <property type="match status" value="1"/>
</dbReference>
<dbReference type="InterPro" id="IPR008816">
    <property type="entry name" value="Gly_zipper_2TM_dom"/>
</dbReference>
<keyword evidence="6" id="KW-1185">Reference proteome</keyword>
<feature type="domain" description="Glycine zipper 2TM" evidence="4">
    <location>
        <begin position="35"/>
        <end position="74"/>
    </location>
</feature>
<dbReference type="PANTHER" id="PTHR35603:SF2">
    <property type="entry name" value="OUTER MEMBRANE LIPOPROTEIN"/>
    <property type="match status" value="1"/>
</dbReference>
<dbReference type="RefSeq" id="WP_309636952.1">
    <property type="nucleotide sequence ID" value="NZ_JARWAL010000009.1"/>
</dbReference>
<dbReference type="Proteomes" id="UP001252270">
    <property type="component" value="Unassembled WGS sequence"/>
</dbReference>
<evidence type="ECO:0000259" key="4">
    <source>
        <dbReference type="Pfam" id="PF05433"/>
    </source>
</evidence>
<dbReference type="EMBL" id="JARWAL010000009">
    <property type="protein sequence ID" value="MDR5893331.1"/>
    <property type="molecule type" value="Genomic_DNA"/>
</dbReference>
<evidence type="ECO:0000256" key="2">
    <source>
        <dbReference type="ARBA" id="ARBA00023136"/>
    </source>
</evidence>
<reference evidence="5 6" key="1">
    <citation type="submission" date="2023-04" db="EMBL/GenBank/DDBJ databases">
        <title>A long-awaited taxogenomic arrangement of the family Halomonadaceae.</title>
        <authorList>
            <person name="De La Haba R."/>
            <person name="Chuvochina M."/>
            <person name="Wittouck S."/>
            <person name="Arahal D.R."/>
            <person name="Sanchez-Porro C."/>
            <person name="Hugenholtz P."/>
            <person name="Ventosa A."/>
        </authorList>
    </citation>
    <scope>NUCLEOTIDE SEQUENCE [LARGE SCALE GENOMIC DNA]</scope>
    <source>
        <strain evidence="5 6">DSM 17332</strain>
    </source>
</reference>
<evidence type="ECO:0000256" key="1">
    <source>
        <dbReference type="ARBA" id="ARBA00004370"/>
    </source>
</evidence>
<dbReference type="Pfam" id="PF05433">
    <property type="entry name" value="Rick_17kDa_Anti"/>
    <property type="match status" value="1"/>
</dbReference>
<feature type="chain" id="PRO_5046273989" evidence="3">
    <location>
        <begin position="28"/>
        <end position="197"/>
    </location>
</feature>
<evidence type="ECO:0000256" key="3">
    <source>
        <dbReference type="SAM" id="SignalP"/>
    </source>
</evidence>
<keyword evidence="3" id="KW-0732">Signal</keyword>
<evidence type="ECO:0000313" key="5">
    <source>
        <dbReference type="EMBL" id="MDR5893331.1"/>
    </source>
</evidence>
<accession>A0ABU1GP52</accession>
<organism evidence="5 6">
    <name type="scientific">Halomonas mongoliensis</name>
    <dbReference type="NCBI Taxonomy" id="321265"/>
    <lineage>
        <taxon>Bacteria</taxon>
        <taxon>Pseudomonadati</taxon>
        <taxon>Pseudomonadota</taxon>
        <taxon>Gammaproteobacteria</taxon>
        <taxon>Oceanospirillales</taxon>
        <taxon>Halomonadaceae</taxon>
        <taxon>Halomonas</taxon>
    </lineage>
</organism>
<protein>
    <submittedName>
        <fullName evidence="5">Glycine zipper 2TM domain-containing protein</fullName>
    </submittedName>
</protein>
<gene>
    <name evidence="5" type="ORF">QC820_10945</name>
</gene>
<evidence type="ECO:0000313" key="6">
    <source>
        <dbReference type="Proteomes" id="UP001252270"/>
    </source>
</evidence>
<name>A0ABU1GP52_9GAMM</name>
<sequence>MKKVFKPAFLIAALLAAALFLSGCQTMSPNQRTALGTTLGSVAGALAGSQVGGGRGQLVAIALGAAVGGLVGNQFANYLNDREQESLARTTQLALSADDQEAGTINWQSQERNDVTGQVQVTRTVTAGDSDASGILGLGRGDALSNEERMMLSRLDHGTPCRATRTALSVEERNVADGAVWCRTAEGDYKPLQEMAA</sequence>
<proteinExistence type="predicted"/>
<keyword evidence="2" id="KW-0472">Membrane</keyword>
<feature type="signal peptide" evidence="3">
    <location>
        <begin position="1"/>
        <end position="27"/>
    </location>
</feature>
<dbReference type="InterPro" id="IPR051407">
    <property type="entry name" value="Bact_OM_lipoprot/Surf_antigen"/>
</dbReference>